<dbReference type="Proteomes" id="UP001060085">
    <property type="component" value="Linkage Group LG08"/>
</dbReference>
<dbReference type="EMBL" id="CM044708">
    <property type="protein sequence ID" value="KAI5649188.1"/>
    <property type="molecule type" value="Genomic_DNA"/>
</dbReference>
<comment type="caution">
    <text evidence="1">The sequence shown here is derived from an EMBL/GenBank/DDBJ whole genome shotgun (WGS) entry which is preliminary data.</text>
</comment>
<evidence type="ECO:0000313" key="1">
    <source>
        <dbReference type="EMBL" id="KAI5649188.1"/>
    </source>
</evidence>
<protein>
    <submittedName>
        <fullName evidence="1">Uncharacterized protein</fullName>
    </submittedName>
</protein>
<organism evidence="1 2">
    <name type="scientific">Catharanthus roseus</name>
    <name type="common">Madagascar periwinkle</name>
    <name type="synonym">Vinca rosea</name>
    <dbReference type="NCBI Taxonomy" id="4058"/>
    <lineage>
        <taxon>Eukaryota</taxon>
        <taxon>Viridiplantae</taxon>
        <taxon>Streptophyta</taxon>
        <taxon>Embryophyta</taxon>
        <taxon>Tracheophyta</taxon>
        <taxon>Spermatophyta</taxon>
        <taxon>Magnoliopsida</taxon>
        <taxon>eudicotyledons</taxon>
        <taxon>Gunneridae</taxon>
        <taxon>Pentapetalae</taxon>
        <taxon>asterids</taxon>
        <taxon>lamiids</taxon>
        <taxon>Gentianales</taxon>
        <taxon>Apocynaceae</taxon>
        <taxon>Rauvolfioideae</taxon>
        <taxon>Vinceae</taxon>
        <taxon>Catharanthinae</taxon>
        <taxon>Catharanthus</taxon>
    </lineage>
</organism>
<name>A0ACB9ZNL5_CATRO</name>
<reference evidence="2" key="1">
    <citation type="journal article" date="2023" name="Nat. Plants">
        <title>Single-cell RNA sequencing provides a high-resolution roadmap for understanding the multicellular compartmentation of specialized metabolism.</title>
        <authorList>
            <person name="Sun S."/>
            <person name="Shen X."/>
            <person name="Li Y."/>
            <person name="Li Y."/>
            <person name="Wang S."/>
            <person name="Li R."/>
            <person name="Zhang H."/>
            <person name="Shen G."/>
            <person name="Guo B."/>
            <person name="Wei J."/>
            <person name="Xu J."/>
            <person name="St-Pierre B."/>
            <person name="Chen S."/>
            <person name="Sun C."/>
        </authorList>
    </citation>
    <scope>NUCLEOTIDE SEQUENCE [LARGE SCALE GENOMIC DNA]</scope>
</reference>
<accession>A0ACB9ZNL5</accession>
<keyword evidence="2" id="KW-1185">Reference proteome</keyword>
<sequence length="465" mass="52879">MDPLTALREYTIRNDLAKILRIGDEFRFGNDYTFPATIETAYLSKHDTRYTLETLVHFITNQHLKHADYIKNASSLRIPAVTFPDRKVLLDYLTGKISSSDSIDFTTKVPVGPIQNDLNVLPPREGEIEDKSFLNNLNVPEEVIVPIEWIKATERPLKDREQILLCKNRDFYALLTAATRRDEERQKAEALQRKDNLVAKNRIERGGEELGSGFDGAKAKLHLKGSKIGEGVPIILVPSAFSTLITIYNVKEFLEDGIFIPTDVKVKQMKVKPDCVTVQKKFSRDRVVTAYEVRDKPSALKADDWDRVVAVFVLGKDWQFKDWPFKDHVEIFNKSKLQIFVRIPIEKLILSSAAVLGFYLRFEDDSVESARHVKQWNVKIISVSTFIAHLVSHCIGYDFSLEFQETDFEVMESKGGESVTDGKAHNYDLQDDESQNNIESCKCPCCGVGVGVETDAKAHVYKLQQ</sequence>
<gene>
    <name evidence="1" type="ORF">M9H77_35193</name>
</gene>
<evidence type="ECO:0000313" key="2">
    <source>
        <dbReference type="Proteomes" id="UP001060085"/>
    </source>
</evidence>
<proteinExistence type="predicted"/>